<organism evidence="2 3">
    <name type="scientific">Candidatus Geothrix odensensis</name>
    <dbReference type="NCBI Taxonomy" id="2954440"/>
    <lineage>
        <taxon>Bacteria</taxon>
        <taxon>Pseudomonadati</taxon>
        <taxon>Acidobacteriota</taxon>
        <taxon>Holophagae</taxon>
        <taxon>Holophagales</taxon>
        <taxon>Holophagaceae</taxon>
        <taxon>Geothrix</taxon>
    </lineage>
</organism>
<accession>A0A936F4Z2</accession>
<protein>
    <submittedName>
        <fullName evidence="2">Uncharacterized protein</fullName>
    </submittedName>
</protein>
<proteinExistence type="predicted"/>
<feature type="chain" id="PRO_5037872550" evidence="1">
    <location>
        <begin position="28"/>
        <end position="204"/>
    </location>
</feature>
<dbReference type="AlphaFoldDB" id="A0A936F4Z2"/>
<reference evidence="2 3" key="1">
    <citation type="submission" date="2020-10" db="EMBL/GenBank/DDBJ databases">
        <title>Connecting structure to function with the recovery of over 1000 high-quality activated sludge metagenome-assembled genomes encoding full-length rRNA genes using long-read sequencing.</title>
        <authorList>
            <person name="Singleton C.M."/>
            <person name="Petriglieri F."/>
            <person name="Kristensen J.M."/>
            <person name="Kirkegaard R.H."/>
            <person name="Michaelsen T.Y."/>
            <person name="Andersen M.H."/>
            <person name="Karst S.M."/>
            <person name="Dueholm M.S."/>
            <person name="Nielsen P.H."/>
            <person name="Albertsen M."/>
        </authorList>
    </citation>
    <scope>NUCLEOTIDE SEQUENCE [LARGE SCALE GENOMIC DNA]</scope>
    <source>
        <strain evidence="2">OdNE_18-Q3-R46-58_MAXAC.008</strain>
    </source>
</reference>
<gene>
    <name evidence="2" type="ORF">IPN91_15215</name>
</gene>
<name>A0A936F4Z2_9BACT</name>
<dbReference type="Proteomes" id="UP000709959">
    <property type="component" value="Unassembled WGS sequence"/>
</dbReference>
<dbReference type="PROSITE" id="PS51257">
    <property type="entry name" value="PROKAR_LIPOPROTEIN"/>
    <property type="match status" value="1"/>
</dbReference>
<keyword evidence="1" id="KW-0732">Signal</keyword>
<sequence length="204" mass="22044">MPRLLPRLARHLAPAALLLGLACQPPAAPLVYCPWEEGLTLTFEDPSWPQPQRSTNRLQVRVAKAAIAPGPPGLIQVDLTSLQGQQPITLRQQEGGVSLVTDQGQVLSVILPAGFPTTAAWTDRGIEFRVLGRAAWEGASLLPATADPVGIWVEARPAHGPRRRTLYLPNLGEVESREERGGAWVTVHRLVACGFTSLPAIKRP</sequence>
<evidence type="ECO:0000256" key="1">
    <source>
        <dbReference type="SAM" id="SignalP"/>
    </source>
</evidence>
<comment type="caution">
    <text evidence="2">The sequence shown here is derived from an EMBL/GenBank/DDBJ whole genome shotgun (WGS) entry which is preliminary data.</text>
</comment>
<dbReference type="EMBL" id="JADKCH010000033">
    <property type="protein sequence ID" value="MBK8573931.1"/>
    <property type="molecule type" value="Genomic_DNA"/>
</dbReference>
<evidence type="ECO:0000313" key="2">
    <source>
        <dbReference type="EMBL" id="MBK8573931.1"/>
    </source>
</evidence>
<evidence type="ECO:0000313" key="3">
    <source>
        <dbReference type="Proteomes" id="UP000709959"/>
    </source>
</evidence>
<feature type="signal peptide" evidence="1">
    <location>
        <begin position="1"/>
        <end position="27"/>
    </location>
</feature>